<evidence type="ECO:0000313" key="1">
    <source>
        <dbReference type="EMBL" id="TNV83746.1"/>
    </source>
</evidence>
<name>A0A8J8NXN5_HALGN</name>
<evidence type="ECO:0000313" key="2">
    <source>
        <dbReference type="Proteomes" id="UP000785679"/>
    </source>
</evidence>
<comment type="caution">
    <text evidence="1">The sequence shown here is derived from an EMBL/GenBank/DDBJ whole genome shotgun (WGS) entry which is preliminary data.</text>
</comment>
<dbReference type="AlphaFoldDB" id="A0A8J8NXN5"/>
<gene>
    <name evidence="1" type="ORF">FGO68_gene2077</name>
</gene>
<protein>
    <submittedName>
        <fullName evidence="1">Uncharacterized protein</fullName>
    </submittedName>
</protein>
<keyword evidence="2" id="KW-1185">Reference proteome</keyword>
<proteinExistence type="predicted"/>
<reference evidence="1" key="1">
    <citation type="submission" date="2019-06" db="EMBL/GenBank/DDBJ databases">
        <authorList>
            <person name="Zheng W."/>
        </authorList>
    </citation>
    <scope>NUCLEOTIDE SEQUENCE</scope>
    <source>
        <strain evidence="1">QDHG01</strain>
    </source>
</reference>
<organism evidence="1 2">
    <name type="scientific">Halteria grandinella</name>
    <dbReference type="NCBI Taxonomy" id="5974"/>
    <lineage>
        <taxon>Eukaryota</taxon>
        <taxon>Sar</taxon>
        <taxon>Alveolata</taxon>
        <taxon>Ciliophora</taxon>
        <taxon>Intramacronucleata</taxon>
        <taxon>Spirotrichea</taxon>
        <taxon>Stichotrichia</taxon>
        <taxon>Sporadotrichida</taxon>
        <taxon>Halteriidae</taxon>
        <taxon>Halteria</taxon>
    </lineage>
</organism>
<accession>A0A8J8NXN5</accession>
<dbReference type="EMBL" id="RRYP01003511">
    <property type="protein sequence ID" value="TNV83746.1"/>
    <property type="molecule type" value="Genomic_DNA"/>
</dbReference>
<dbReference type="Proteomes" id="UP000785679">
    <property type="component" value="Unassembled WGS sequence"/>
</dbReference>
<sequence length="236" mass="27575">MNVKKIQVVGNELYEWTKQEQQRNNRDPSGLKDVICYSEKYNKVVKICTLEEYFSSQKDCQELGYKPSETKYETLPVPLNGLIASSMKYEDIIKLKEAIFQEIKDCFKYQLTSLKILYLGEWCMQEVSFLSLLAQNFQNEVLDQSILDKGKCEQIINYQNRINGIQIYYSNSREDQEQVSYIGSSTSWKWLSHRHTQLLALPISKIPNSFLDPIIQADPSIMHLFCKMLLILLTSR</sequence>